<dbReference type="NCBIfam" id="TIGR01145">
    <property type="entry name" value="ATP_synt_delta"/>
    <property type="match status" value="1"/>
</dbReference>
<comment type="function">
    <text evidence="8">F(1)F(0) ATP synthase produces ATP from ADP in the presence of a proton or sodium gradient. F-type ATPases consist of two structural domains, F(1) containing the extramembraneous catalytic core and F(0) containing the membrane proton channel, linked together by a central stalk and a peripheral stalk. During catalysis, ATP synthesis in the catalytic domain of F(1) is coupled via a rotary mechanism of the central stalk subunits to proton translocation.</text>
</comment>
<evidence type="ECO:0000313" key="13">
    <source>
        <dbReference type="Proteomes" id="UP000075193"/>
    </source>
</evidence>
<organism evidence="10 12">
    <name type="scientific">Streptococcus suis</name>
    <dbReference type="NCBI Taxonomy" id="1307"/>
    <lineage>
        <taxon>Bacteria</taxon>
        <taxon>Bacillati</taxon>
        <taxon>Bacillota</taxon>
        <taxon>Bacilli</taxon>
        <taxon>Lactobacillales</taxon>
        <taxon>Streptococcaceae</taxon>
        <taxon>Streptococcus</taxon>
    </lineage>
</organism>
<keyword evidence="3 8" id="KW-1003">Cell membrane</keyword>
<dbReference type="Proteomes" id="UP000075193">
    <property type="component" value="Unassembled WGS sequence"/>
</dbReference>
<evidence type="ECO:0000256" key="5">
    <source>
        <dbReference type="ARBA" id="ARBA00023065"/>
    </source>
</evidence>
<dbReference type="GO" id="GO:0005886">
    <property type="term" value="C:plasma membrane"/>
    <property type="evidence" value="ECO:0007669"/>
    <property type="project" value="UniProtKB-SubCell"/>
</dbReference>
<dbReference type="Proteomes" id="UP000072003">
    <property type="component" value="Unassembled WGS sequence"/>
</dbReference>
<accession>A0A0Z8A0V6</accession>
<evidence type="ECO:0000313" key="12">
    <source>
        <dbReference type="Proteomes" id="UP000072003"/>
    </source>
</evidence>
<comment type="similarity">
    <text evidence="8">Belongs to the ATPase delta chain family.</text>
</comment>
<dbReference type="HAMAP" id="MF_01416">
    <property type="entry name" value="ATP_synth_delta_bact"/>
    <property type="match status" value="1"/>
</dbReference>
<dbReference type="RefSeq" id="WP_044671228.1">
    <property type="nucleotide sequence ID" value="NZ_CEDC01000027.1"/>
</dbReference>
<keyword evidence="4 8" id="KW-0375">Hydrogen ion transport</keyword>
<dbReference type="EMBL" id="FIIC01000008">
    <property type="protein sequence ID" value="CYV70950.1"/>
    <property type="molecule type" value="Genomic_DNA"/>
</dbReference>
<keyword evidence="8" id="KW-0139">CF(1)</keyword>
<dbReference type="InterPro" id="IPR000711">
    <property type="entry name" value="ATPase_OSCP/dsu"/>
</dbReference>
<feature type="domain" description="PIK helical" evidence="9">
    <location>
        <begin position="1"/>
        <end position="97"/>
    </location>
</feature>
<sequence length="177" mass="20802">MNARENAIVQKYALSFVEKVSDHAEIWDMYDQISDLISIIHESKLNRLLLSATVSREEKAEFVRTVRQSRFWQINDLIEDLIREGRADLLLETLERVRLQISKFKNEFEAHVASVYPLTEAQKERLRHLVEERFTLRVRNITEELDQSLLGGFIVTVNHKVIDASVRTQLKDVRKKL</sequence>
<evidence type="ECO:0000256" key="6">
    <source>
        <dbReference type="ARBA" id="ARBA00023136"/>
    </source>
</evidence>
<dbReference type="InterPro" id="IPR001263">
    <property type="entry name" value="PI3K_accessory_dom"/>
</dbReference>
<comment type="subcellular location">
    <subcellularLocation>
        <location evidence="8">Cell membrane</location>
        <topology evidence="8">Peripheral membrane protein</topology>
    </subcellularLocation>
    <subcellularLocation>
        <location evidence="1">Membrane</location>
    </subcellularLocation>
</comment>
<evidence type="ECO:0000259" key="9">
    <source>
        <dbReference type="PROSITE" id="PS51545"/>
    </source>
</evidence>
<dbReference type="NCBIfam" id="NF004401">
    <property type="entry name" value="PRK05758.2-1"/>
    <property type="match status" value="1"/>
</dbReference>
<evidence type="ECO:0000256" key="4">
    <source>
        <dbReference type="ARBA" id="ARBA00022781"/>
    </source>
</evidence>
<dbReference type="GO" id="GO:0016787">
    <property type="term" value="F:hydrolase activity"/>
    <property type="evidence" value="ECO:0007669"/>
    <property type="project" value="UniProtKB-KW"/>
</dbReference>
<dbReference type="PRINTS" id="PR00125">
    <property type="entry name" value="ATPASEDELTA"/>
</dbReference>
<protein>
    <recommendedName>
        <fullName evidence="8">ATP synthase subunit delta</fullName>
    </recommendedName>
    <alternativeName>
        <fullName evidence="8">ATP synthase F(1) sector subunit delta</fullName>
    </alternativeName>
    <alternativeName>
        <fullName evidence="8">F-type ATPase subunit delta</fullName>
        <shortName evidence="8">F-ATPase subunit delta</shortName>
    </alternativeName>
</protein>
<evidence type="ECO:0000256" key="8">
    <source>
        <dbReference type="HAMAP-Rule" id="MF_01416"/>
    </source>
</evidence>
<name>A0A0Z8A0V6_STRSU</name>
<keyword evidence="5 8" id="KW-0406">Ion transport</keyword>
<proteinExistence type="inferred from homology"/>
<evidence type="ECO:0000256" key="7">
    <source>
        <dbReference type="ARBA" id="ARBA00023310"/>
    </source>
</evidence>
<dbReference type="PROSITE" id="PS51545">
    <property type="entry name" value="PIK_HELICAL"/>
    <property type="match status" value="1"/>
</dbReference>
<evidence type="ECO:0000313" key="10">
    <source>
        <dbReference type="EMBL" id="CYT79881.1"/>
    </source>
</evidence>
<dbReference type="Pfam" id="PF00213">
    <property type="entry name" value="OSCP"/>
    <property type="match status" value="1"/>
</dbReference>
<dbReference type="PANTHER" id="PTHR11910">
    <property type="entry name" value="ATP SYNTHASE DELTA CHAIN"/>
    <property type="match status" value="1"/>
</dbReference>
<dbReference type="GO" id="GO:0046933">
    <property type="term" value="F:proton-transporting ATP synthase activity, rotational mechanism"/>
    <property type="evidence" value="ECO:0007669"/>
    <property type="project" value="UniProtKB-UniRule"/>
</dbReference>
<comment type="function">
    <text evidence="8">This protein is part of the stalk that links CF(0) to CF(1). It either transmits conformational changes from CF(0) to CF(1) or is implicated in proton conduction.</text>
</comment>
<dbReference type="AlphaFoldDB" id="A0A0Z8A0V6"/>
<dbReference type="GO" id="GO:0045259">
    <property type="term" value="C:proton-transporting ATP synthase complex"/>
    <property type="evidence" value="ECO:0007669"/>
    <property type="project" value="UniProtKB-KW"/>
</dbReference>
<evidence type="ECO:0000256" key="1">
    <source>
        <dbReference type="ARBA" id="ARBA00004370"/>
    </source>
</evidence>
<dbReference type="InterPro" id="IPR026015">
    <property type="entry name" value="ATP_synth_OSCP/delta_N_sf"/>
</dbReference>
<evidence type="ECO:0000313" key="11">
    <source>
        <dbReference type="EMBL" id="CYV70950.1"/>
    </source>
</evidence>
<keyword evidence="6 8" id="KW-0472">Membrane</keyword>
<dbReference type="SUPFAM" id="SSF47928">
    <property type="entry name" value="N-terminal domain of the delta subunit of the F1F0-ATP synthase"/>
    <property type="match status" value="1"/>
</dbReference>
<gene>
    <name evidence="8 10" type="primary">atpH</name>
    <name evidence="11" type="ORF">ERS132441_00948</name>
    <name evidence="10" type="ORF">ERS132462_00101</name>
</gene>
<keyword evidence="2 8" id="KW-0813">Transport</keyword>
<dbReference type="EMBL" id="FIFN01000001">
    <property type="protein sequence ID" value="CYT79881.1"/>
    <property type="molecule type" value="Genomic_DNA"/>
</dbReference>
<dbReference type="Gene3D" id="1.10.520.20">
    <property type="entry name" value="N-terminal domain of the delta subunit of the F1F0-ATP synthase"/>
    <property type="match status" value="1"/>
</dbReference>
<evidence type="ECO:0000256" key="3">
    <source>
        <dbReference type="ARBA" id="ARBA00022475"/>
    </source>
</evidence>
<evidence type="ECO:0000256" key="2">
    <source>
        <dbReference type="ARBA" id="ARBA00022448"/>
    </source>
</evidence>
<reference evidence="12 13" key="1">
    <citation type="submission" date="2016-02" db="EMBL/GenBank/DDBJ databases">
        <authorList>
            <consortium name="Pathogen Informatics"/>
        </authorList>
    </citation>
    <scope>NUCLEOTIDE SEQUENCE [LARGE SCALE GENOMIC DNA]</scope>
    <source>
        <strain evidence="10 12">LSS100</strain>
        <strain evidence="11 13">LSS79</strain>
    </source>
</reference>
<keyword evidence="7 8" id="KW-0066">ATP synthesis</keyword>
<keyword evidence="10" id="KW-0378">Hydrolase</keyword>